<reference evidence="2" key="1">
    <citation type="submission" date="2020-07" db="EMBL/GenBank/DDBJ databases">
        <title>Multicomponent nature underlies the extraordinary mechanical properties of spider dragline silk.</title>
        <authorList>
            <person name="Kono N."/>
            <person name="Nakamura H."/>
            <person name="Mori M."/>
            <person name="Yoshida Y."/>
            <person name="Ohtoshi R."/>
            <person name="Malay A.D."/>
            <person name="Moran D.A.P."/>
            <person name="Tomita M."/>
            <person name="Numata K."/>
            <person name="Arakawa K."/>
        </authorList>
    </citation>
    <scope>NUCLEOTIDE SEQUENCE</scope>
</reference>
<organism evidence="2 3">
    <name type="scientific">Trichonephila clavata</name>
    <name type="common">Joro spider</name>
    <name type="synonym">Nephila clavata</name>
    <dbReference type="NCBI Taxonomy" id="2740835"/>
    <lineage>
        <taxon>Eukaryota</taxon>
        <taxon>Metazoa</taxon>
        <taxon>Ecdysozoa</taxon>
        <taxon>Arthropoda</taxon>
        <taxon>Chelicerata</taxon>
        <taxon>Arachnida</taxon>
        <taxon>Araneae</taxon>
        <taxon>Araneomorphae</taxon>
        <taxon>Entelegynae</taxon>
        <taxon>Araneoidea</taxon>
        <taxon>Nephilidae</taxon>
        <taxon>Trichonephila</taxon>
    </lineage>
</organism>
<feature type="domain" description="DUF5641" evidence="1">
    <location>
        <begin position="4"/>
        <end position="89"/>
    </location>
</feature>
<dbReference type="Pfam" id="PF18701">
    <property type="entry name" value="DUF5641"/>
    <property type="match status" value="1"/>
</dbReference>
<dbReference type="InterPro" id="IPR040676">
    <property type="entry name" value="DUF5641"/>
</dbReference>
<proteinExistence type="predicted"/>
<protein>
    <submittedName>
        <fullName evidence="2">DUF5641 domain-containing protein</fullName>
    </submittedName>
</protein>
<accession>A0A8X6HXH6</accession>
<sequence>MLLRQLWTRWKEQYVLQLRTAHKFKILSVRENLKIGDVVLVESTAKSKQLWQLGRIHEILIGSDNNARACIIKASQSLFRKPIQMLYPLELNYA</sequence>
<comment type="caution">
    <text evidence="2">The sequence shown here is derived from an EMBL/GenBank/DDBJ whole genome shotgun (WGS) entry which is preliminary data.</text>
</comment>
<dbReference type="PANTHER" id="PTHR47331">
    <property type="entry name" value="PHD-TYPE DOMAIN-CONTAINING PROTEIN"/>
    <property type="match status" value="1"/>
</dbReference>
<dbReference type="EMBL" id="BMAO01029428">
    <property type="protein sequence ID" value="GFR31573.1"/>
    <property type="molecule type" value="Genomic_DNA"/>
</dbReference>
<dbReference type="AlphaFoldDB" id="A0A8X6HXH6"/>
<evidence type="ECO:0000313" key="2">
    <source>
        <dbReference type="EMBL" id="GFR31573.1"/>
    </source>
</evidence>
<gene>
    <name evidence="2" type="primary">AVEN_9351_1</name>
    <name evidence="2" type="ORF">TNCT_176371</name>
</gene>
<dbReference type="PANTHER" id="PTHR47331:SF5">
    <property type="entry name" value="RIBONUCLEASE H"/>
    <property type="match status" value="1"/>
</dbReference>
<evidence type="ECO:0000313" key="3">
    <source>
        <dbReference type="Proteomes" id="UP000887116"/>
    </source>
</evidence>
<evidence type="ECO:0000259" key="1">
    <source>
        <dbReference type="Pfam" id="PF18701"/>
    </source>
</evidence>
<dbReference type="Proteomes" id="UP000887116">
    <property type="component" value="Unassembled WGS sequence"/>
</dbReference>
<keyword evidence="3" id="KW-1185">Reference proteome</keyword>
<dbReference type="OrthoDB" id="6514903at2759"/>
<name>A0A8X6HXH6_TRICU</name>